<keyword evidence="8" id="KW-1185">Reference proteome</keyword>
<evidence type="ECO:0000256" key="3">
    <source>
        <dbReference type="ARBA" id="ARBA00022827"/>
    </source>
</evidence>
<dbReference type="Gene3D" id="3.50.50.60">
    <property type="entry name" value="FAD/NAD(P)-binding domain"/>
    <property type="match status" value="1"/>
</dbReference>
<evidence type="ECO:0000259" key="6">
    <source>
        <dbReference type="Pfam" id="PF01494"/>
    </source>
</evidence>
<proteinExistence type="predicted"/>
<keyword evidence="2" id="KW-0285">Flavoprotein</keyword>
<protein>
    <submittedName>
        <fullName evidence="7">Salicylate hydroxylase</fullName>
    </submittedName>
</protein>
<accession>A0A225T0C0</accession>
<dbReference type="InterPro" id="IPR036188">
    <property type="entry name" value="FAD/NAD-bd_sf"/>
</dbReference>
<dbReference type="Proteomes" id="UP000214747">
    <property type="component" value="Unassembled WGS sequence"/>
</dbReference>
<dbReference type="InterPro" id="IPR002938">
    <property type="entry name" value="FAD-bd"/>
</dbReference>
<keyword evidence="3" id="KW-0274">FAD</keyword>
<evidence type="ECO:0000313" key="7">
    <source>
        <dbReference type="EMBL" id="OWY36768.1"/>
    </source>
</evidence>
<evidence type="ECO:0000256" key="5">
    <source>
        <dbReference type="ARBA" id="ARBA00023033"/>
    </source>
</evidence>
<evidence type="ECO:0000313" key="8">
    <source>
        <dbReference type="Proteomes" id="UP000214747"/>
    </source>
</evidence>
<reference evidence="7 8" key="1">
    <citation type="journal article" date="2010" name="Int. J. Syst. Evol. Microbiol.">
        <title>Reclassification of Herbaspirillum putei as a later heterotypic synonym of Herbaspirillum huttiense, with the description of H. huttiense subsp. huttiense subsp. nov. and H. huttiense subsp. putei subsp. nov., comb. nov., and description of Herbaspirillum aquaticum sp. nov.</title>
        <authorList>
            <person name="Dobritsa A.P."/>
            <person name="Reddy M.C."/>
            <person name="Samadpour M."/>
        </authorList>
    </citation>
    <scope>NUCLEOTIDE SEQUENCE [LARGE SCALE GENOMIC DNA]</scope>
    <source>
        <strain evidence="7 8">IEH 4430</strain>
    </source>
</reference>
<keyword evidence="4" id="KW-0560">Oxidoreductase</keyword>
<organism evidence="7 8">
    <name type="scientific">Herbaspirillum aquaticum</name>
    <dbReference type="NCBI Taxonomy" id="568783"/>
    <lineage>
        <taxon>Bacteria</taxon>
        <taxon>Pseudomonadati</taxon>
        <taxon>Pseudomonadota</taxon>
        <taxon>Betaproteobacteria</taxon>
        <taxon>Burkholderiales</taxon>
        <taxon>Oxalobacteraceae</taxon>
        <taxon>Herbaspirillum</taxon>
    </lineage>
</organism>
<dbReference type="PANTHER" id="PTHR13789">
    <property type="entry name" value="MONOOXYGENASE"/>
    <property type="match status" value="1"/>
</dbReference>
<sequence>MSFKIGILGAGIGGLTAAIALQRAGHEVVVYEQSKQFLRVGADINLTPNAVRALDGLGIGEAVRRTAARPTHRISRTWDSGEETSRLAMGDTAEEKYGAPQLTIHRADLLAALAEVFPLEQVRFARRAEKISEEGDGIHLHFADGSTDRVDVLIGGDGIHSAVRTAMFGAESPRFTGVVAFRAVVPASRVAGVPNLQAFTKWWGPNPESQIVTFPLNRGQDIFIFATTAQESWHLESWTTPGNVQELRDSYAGFHPDATALLDACDEVLKTALYERDPLPAWARGNMALLGDACHPMMPFMAQGAGMAIEDAVVLARCLAKVTTLEQVAGSLHAYEQLRMERASKIQVGSRGNNWLREGGNADWVYGYDAWSTPLDARPESAAVPA</sequence>
<dbReference type="SUPFAM" id="SSF54373">
    <property type="entry name" value="FAD-linked reductases, C-terminal domain"/>
    <property type="match status" value="1"/>
</dbReference>
<dbReference type="RefSeq" id="WP_088753451.1">
    <property type="nucleotide sequence ID" value="NZ_NJGV01000001.1"/>
</dbReference>
<dbReference type="PANTHER" id="PTHR13789:SF318">
    <property type="entry name" value="GERANYLGERANYL DIPHOSPHATE REDUCTASE"/>
    <property type="match status" value="1"/>
</dbReference>
<dbReference type="PRINTS" id="PR00420">
    <property type="entry name" value="RNGMNOXGNASE"/>
</dbReference>
<evidence type="ECO:0000256" key="2">
    <source>
        <dbReference type="ARBA" id="ARBA00022630"/>
    </source>
</evidence>
<evidence type="ECO:0000256" key="4">
    <source>
        <dbReference type="ARBA" id="ARBA00023002"/>
    </source>
</evidence>
<dbReference type="AlphaFoldDB" id="A0A225T0C0"/>
<dbReference type="InterPro" id="IPR050493">
    <property type="entry name" value="FAD-dep_Monooxygenase_BioMet"/>
</dbReference>
<comment type="cofactor">
    <cofactor evidence="1">
        <name>FAD</name>
        <dbReference type="ChEBI" id="CHEBI:57692"/>
    </cofactor>
</comment>
<gene>
    <name evidence="7" type="ORF">CEJ45_01350</name>
</gene>
<dbReference type="GO" id="GO:0071949">
    <property type="term" value="F:FAD binding"/>
    <property type="evidence" value="ECO:0007669"/>
    <property type="project" value="InterPro"/>
</dbReference>
<dbReference type="EMBL" id="NJGV01000001">
    <property type="protein sequence ID" value="OWY36768.1"/>
    <property type="molecule type" value="Genomic_DNA"/>
</dbReference>
<evidence type="ECO:0000256" key="1">
    <source>
        <dbReference type="ARBA" id="ARBA00001974"/>
    </source>
</evidence>
<keyword evidence="5" id="KW-0503">Monooxygenase</keyword>
<name>A0A225T0C0_9BURK</name>
<dbReference type="Pfam" id="PF01494">
    <property type="entry name" value="FAD_binding_3"/>
    <property type="match status" value="1"/>
</dbReference>
<comment type="caution">
    <text evidence="7">The sequence shown here is derived from an EMBL/GenBank/DDBJ whole genome shotgun (WGS) entry which is preliminary data.</text>
</comment>
<dbReference type="SUPFAM" id="SSF51905">
    <property type="entry name" value="FAD/NAD(P)-binding domain"/>
    <property type="match status" value="1"/>
</dbReference>
<feature type="domain" description="FAD-binding" evidence="6">
    <location>
        <begin position="5"/>
        <end position="346"/>
    </location>
</feature>
<dbReference type="GO" id="GO:0004497">
    <property type="term" value="F:monooxygenase activity"/>
    <property type="evidence" value="ECO:0007669"/>
    <property type="project" value="UniProtKB-KW"/>
</dbReference>